<dbReference type="SUPFAM" id="SSF50037">
    <property type="entry name" value="C-terminal domain of transcriptional repressors"/>
    <property type="match status" value="1"/>
</dbReference>
<evidence type="ECO:0000256" key="1">
    <source>
        <dbReference type="ARBA" id="ARBA00022598"/>
    </source>
</evidence>
<evidence type="ECO:0000256" key="2">
    <source>
        <dbReference type="ARBA" id="ARBA00022741"/>
    </source>
</evidence>
<accession>A0A401FLL2</accession>
<dbReference type="GO" id="GO:0004077">
    <property type="term" value="F:biotin--[biotin carboxyl-carrier protein] ligase activity"/>
    <property type="evidence" value="ECO:0007669"/>
    <property type="project" value="UniProtKB-EC"/>
</dbReference>
<dbReference type="GO" id="GO:0005524">
    <property type="term" value="F:ATP binding"/>
    <property type="evidence" value="ECO:0007669"/>
    <property type="project" value="UniProtKB-KW"/>
</dbReference>
<dbReference type="Gene3D" id="3.30.930.10">
    <property type="entry name" value="Bira Bifunctional Protein, Domain 2"/>
    <property type="match status" value="1"/>
</dbReference>
<organism evidence="7 8">
    <name type="scientific">Lentilactobacillus kosonis</name>
    <dbReference type="NCBI Taxonomy" id="2810561"/>
    <lineage>
        <taxon>Bacteria</taxon>
        <taxon>Bacillati</taxon>
        <taxon>Bacillota</taxon>
        <taxon>Bacilli</taxon>
        <taxon>Lactobacillales</taxon>
        <taxon>Lactobacillaceae</taxon>
        <taxon>Lentilactobacillus</taxon>
    </lineage>
</organism>
<sequence length="274" mass="30428">METSLLDDQMIYKLIMKKMVSRPNLTIRIFDEIDSTNDYLKRLLSESTQDKPMIILADSQTNGYGKRGRSFYSPKGTGIYMSVLVPDIKPDFEQPGRITMGAAVAVIKALKKYFPNVELTAKWVNDILSHGFKIGGILAELIDDVSGKSNLILGIGINLNTQEFPNDLKNKAGAIMSITSINKISREAIIAQIYLNLIAELNSLNSVNIIDRYRQVLDTIGKKVEVQVGNSFIRGIARDIDDSGNLIVELSNGELRHIVSGDVLKVNIPDSNYH</sequence>
<evidence type="ECO:0000313" key="8">
    <source>
        <dbReference type="Proteomes" id="UP000286974"/>
    </source>
</evidence>
<dbReference type="InterPro" id="IPR004408">
    <property type="entry name" value="Biotin_CoA_COase_ligase"/>
</dbReference>
<gene>
    <name evidence="7" type="ORF">NBRC111893_1342</name>
</gene>
<dbReference type="PROSITE" id="PS51733">
    <property type="entry name" value="BPL_LPL_CATALYTIC"/>
    <property type="match status" value="1"/>
</dbReference>
<evidence type="ECO:0000256" key="3">
    <source>
        <dbReference type="ARBA" id="ARBA00022840"/>
    </source>
</evidence>
<feature type="domain" description="BPL/LPL catalytic" evidence="6">
    <location>
        <begin position="22"/>
        <end position="205"/>
    </location>
</feature>
<dbReference type="GO" id="GO:0009249">
    <property type="term" value="P:protein lipoylation"/>
    <property type="evidence" value="ECO:0007669"/>
    <property type="project" value="UniProtKB-ARBA"/>
</dbReference>
<dbReference type="AlphaFoldDB" id="A0A401FLL2"/>
<keyword evidence="8" id="KW-1185">Reference proteome</keyword>
<evidence type="ECO:0000313" key="7">
    <source>
        <dbReference type="EMBL" id="GAY73196.1"/>
    </source>
</evidence>
<dbReference type="InterPro" id="IPR004143">
    <property type="entry name" value="BPL_LPL_catalytic"/>
</dbReference>
<keyword evidence="4" id="KW-0092">Biotin</keyword>
<dbReference type="GO" id="GO:0016740">
    <property type="term" value="F:transferase activity"/>
    <property type="evidence" value="ECO:0007669"/>
    <property type="project" value="UniProtKB-ARBA"/>
</dbReference>
<protein>
    <recommendedName>
        <fullName evidence="5">biotin--[biotin carboxyl-carrier protein] ligase</fullName>
        <ecNumber evidence="5">6.3.4.15</ecNumber>
    </recommendedName>
</protein>
<dbReference type="PANTHER" id="PTHR12835">
    <property type="entry name" value="BIOTIN PROTEIN LIGASE"/>
    <property type="match status" value="1"/>
</dbReference>
<dbReference type="GO" id="GO:0005737">
    <property type="term" value="C:cytoplasm"/>
    <property type="evidence" value="ECO:0007669"/>
    <property type="project" value="TreeGrafter"/>
</dbReference>
<dbReference type="InterPro" id="IPR008988">
    <property type="entry name" value="Transcriptional_repressor_C"/>
</dbReference>
<name>A0A401FLL2_9LACO</name>
<dbReference type="EMBL" id="BEXA01000003">
    <property type="protein sequence ID" value="GAY73196.1"/>
    <property type="molecule type" value="Genomic_DNA"/>
</dbReference>
<dbReference type="CDD" id="cd16442">
    <property type="entry name" value="BPL"/>
    <property type="match status" value="1"/>
</dbReference>
<evidence type="ECO:0000259" key="6">
    <source>
        <dbReference type="PROSITE" id="PS51733"/>
    </source>
</evidence>
<dbReference type="OrthoDB" id="9807064at2"/>
<evidence type="ECO:0000256" key="5">
    <source>
        <dbReference type="ARBA" id="ARBA00024227"/>
    </source>
</evidence>
<dbReference type="Pfam" id="PF02237">
    <property type="entry name" value="BPL_C"/>
    <property type="match status" value="1"/>
</dbReference>
<dbReference type="Gene3D" id="2.30.30.100">
    <property type="match status" value="1"/>
</dbReference>
<dbReference type="InterPro" id="IPR045864">
    <property type="entry name" value="aa-tRNA-synth_II/BPL/LPL"/>
</dbReference>
<reference evidence="7 8" key="1">
    <citation type="submission" date="2017-11" db="EMBL/GenBank/DDBJ databases">
        <title>Draft Genome Sequence of Lactobacillus curieae NBRC 111893 isolated from Koso, a Japanese sugar-Vegetable Fermented Beverage.</title>
        <authorList>
            <person name="Chiou T.Y."/>
            <person name="Oshima K."/>
            <person name="Suda W."/>
            <person name="Hattori M."/>
            <person name="Takahashi T."/>
        </authorList>
    </citation>
    <scope>NUCLEOTIDE SEQUENCE [LARGE SCALE GENOMIC DNA]</scope>
    <source>
        <strain evidence="7 8">NBRC111893</strain>
    </source>
</reference>
<evidence type="ECO:0000256" key="4">
    <source>
        <dbReference type="ARBA" id="ARBA00023267"/>
    </source>
</evidence>
<dbReference type="PANTHER" id="PTHR12835:SF5">
    <property type="entry name" value="BIOTIN--PROTEIN LIGASE"/>
    <property type="match status" value="1"/>
</dbReference>
<keyword evidence="3" id="KW-0067">ATP-binding</keyword>
<proteinExistence type="predicted"/>
<keyword evidence="2" id="KW-0547">Nucleotide-binding</keyword>
<dbReference type="InterPro" id="IPR003142">
    <property type="entry name" value="BPL_C"/>
</dbReference>
<keyword evidence="1 7" id="KW-0436">Ligase</keyword>
<dbReference type="SUPFAM" id="SSF55681">
    <property type="entry name" value="Class II aaRS and biotin synthetases"/>
    <property type="match status" value="1"/>
</dbReference>
<dbReference type="RefSeq" id="WP_125008281.1">
    <property type="nucleotide sequence ID" value="NZ_BEXA01000003.1"/>
</dbReference>
<comment type="caution">
    <text evidence="7">The sequence shown here is derived from an EMBL/GenBank/DDBJ whole genome shotgun (WGS) entry which is preliminary data.</text>
</comment>
<dbReference type="EC" id="6.3.4.15" evidence="5"/>
<dbReference type="Pfam" id="PF03099">
    <property type="entry name" value="BPL_LplA_LipB"/>
    <property type="match status" value="1"/>
</dbReference>
<dbReference type="NCBIfam" id="TIGR00121">
    <property type="entry name" value="birA_ligase"/>
    <property type="match status" value="1"/>
</dbReference>
<dbReference type="Proteomes" id="UP000286974">
    <property type="component" value="Unassembled WGS sequence"/>
</dbReference>